<organism evidence="1 2">
    <name type="scientific">Anas platyrhynchos</name>
    <name type="common">Mallard</name>
    <name type="synonym">Anas boschas</name>
    <dbReference type="NCBI Taxonomy" id="8839"/>
    <lineage>
        <taxon>Eukaryota</taxon>
        <taxon>Metazoa</taxon>
        <taxon>Chordata</taxon>
        <taxon>Craniata</taxon>
        <taxon>Vertebrata</taxon>
        <taxon>Euteleostomi</taxon>
        <taxon>Archelosauria</taxon>
        <taxon>Archosauria</taxon>
        <taxon>Dinosauria</taxon>
        <taxon>Saurischia</taxon>
        <taxon>Theropoda</taxon>
        <taxon>Coelurosauria</taxon>
        <taxon>Aves</taxon>
        <taxon>Neognathae</taxon>
        <taxon>Galloanserae</taxon>
        <taxon>Anseriformes</taxon>
        <taxon>Anatidae</taxon>
        <taxon>Anatinae</taxon>
        <taxon>Anas</taxon>
    </lineage>
</organism>
<dbReference type="EMBL" id="KB743100">
    <property type="protein sequence ID" value="EOB01355.1"/>
    <property type="molecule type" value="Genomic_DNA"/>
</dbReference>
<protein>
    <submittedName>
        <fullName evidence="1">Uncharacterized protein</fullName>
    </submittedName>
</protein>
<gene>
    <name evidence="1" type="ORF">Anapl_07465</name>
</gene>
<name>R0LI87_ANAPL</name>
<accession>R0LI87</accession>
<dbReference type="AlphaFoldDB" id="R0LI87"/>
<evidence type="ECO:0000313" key="2">
    <source>
        <dbReference type="Proteomes" id="UP000296049"/>
    </source>
</evidence>
<proteinExistence type="predicted"/>
<keyword evidence="2" id="KW-1185">Reference proteome</keyword>
<reference evidence="2" key="1">
    <citation type="journal article" date="2013" name="Nat. Genet.">
        <title>The duck genome and transcriptome provide insight into an avian influenza virus reservoir species.</title>
        <authorList>
            <person name="Huang Y."/>
            <person name="Li Y."/>
            <person name="Burt D.W."/>
            <person name="Chen H."/>
            <person name="Zhang Y."/>
            <person name="Qian W."/>
            <person name="Kim H."/>
            <person name="Gan S."/>
            <person name="Zhao Y."/>
            <person name="Li J."/>
            <person name="Yi K."/>
            <person name="Feng H."/>
            <person name="Zhu P."/>
            <person name="Li B."/>
            <person name="Liu Q."/>
            <person name="Fairley S."/>
            <person name="Magor K.E."/>
            <person name="Du Z."/>
            <person name="Hu X."/>
            <person name="Goodman L."/>
            <person name="Tafer H."/>
            <person name="Vignal A."/>
            <person name="Lee T."/>
            <person name="Kim K.W."/>
            <person name="Sheng Z."/>
            <person name="An Y."/>
            <person name="Searle S."/>
            <person name="Herrero J."/>
            <person name="Groenen M.A."/>
            <person name="Crooijmans R.P."/>
            <person name="Faraut T."/>
            <person name="Cai Q."/>
            <person name="Webster R.G."/>
            <person name="Aldridge J.R."/>
            <person name="Warren W.C."/>
            <person name="Bartschat S."/>
            <person name="Kehr S."/>
            <person name="Marz M."/>
            <person name="Stadler P.F."/>
            <person name="Smith J."/>
            <person name="Kraus R.H."/>
            <person name="Zhao Y."/>
            <person name="Ren L."/>
            <person name="Fei J."/>
            <person name="Morisson M."/>
            <person name="Kaiser P."/>
            <person name="Griffin D.K."/>
            <person name="Rao M."/>
            <person name="Pitel F."/>
            <person name="Wang J."/>
            <person name="Li N."/>
        </authorList>
    </citation>
    <scope>NUCLEOTIDE SEQUENCE [LARGE SCALE GENOMIC DNA]</scope>
</reference>
<dbReference type="Proteomes" id="UP000296049">
    <property type="component" value="Unassembled WGS sequence"/>
</dbReference>
<sequence length="201" mass="21705">MTVSHEADPTRLLSVLPCSRRHGFKRTEDRALAKGRAVPCSCRGGTATRRGGVCSVPWLLRHLRTPLGNGPPAGFLCNVDSMQQHSNKFLFSSYGGQKERRFGLGLATAINPCFLLPPSSSCPLPDGAAMHGHEATRKPAALQLEQRAAAQTLPRPPLVHARKHWSCPATAEQPVCIFQLPEQCLKAVLLTSLLLSSLLGT</sequence>
<evidence type="ECO:0000313" key="1">
    <source>
        <dbReference type="EMBL" id="EOB01355.1"/>
    </source>
</evidence>